<dbReference type="EMBL" id="CAMXCT020001218">
    <property type="protein sequence ID" value="CAL1141295.1"/>
    <property type="molecule type" value="Genomic_DNA"/>
</dbReference>
<dbReference type="AlphaFoldDB" id="A0A9P1FV46"/>
<accession>A0A9P1FV46</accession>
<comment type="caution">
    <text evidence="2">The sequence shown here is derived from an EMBL/GenBank/DDBJ whole genome shotgun (WGS) entry which is preliminary data.</text>
</comment>
<dbReference type="Pfam" id="PF00581">
    <property type="entry name" value="Rhodanese"/>
    <property type="match status" value="1"/>
</dbReference>
<dbReference type="GO" id="GO:0002098">
    <property type="term" value="P:tRNA wobble uridine modification"/>
    <property type="evidence" value="ECO:0007669"/>
    <property type="project" value="InterPro"/>
</dbReference>
<evidence type="ECO:0000313" key="4">
    <source>
        <dbReference type="EMBL" id="CAL4775232.1"/>
    </source>
</evidence>
<protein>
    <submittedName>
        <fullName evidence="4">tRNA 2-selenouridine synthase</fullName>
    </submittedName>
</protein>
<dbReference type="EMBL" id="CAMXCT010001218">
    <property type="protein sequence ID" value="CAI3987920.1"/>
    <property type="molecule type" value="Genomic_DNA"/>
</dbReference>
<evidence type="ECO:0000313" key="2">
    <source>
        <dbReference type="EMBL" id="CAI3987920.1"/>
    </source>
</evidence>
<proteinExistence type="predicted"/>
<reference evidence="3" key="2">
    <citation type="submission" date="2024-04" db="EMBL/GenBank/DDBJ databases">
        <authorList>
            <person name="Chen Y."/>
            <person name="Shah S."/>
            <person name="Dougan E. K."/>
            <person name="Thang M."/>
            <person name="Chan C."/>
        </authorList>
    </citation>
    <scope>NUCLEOTIDE SEQUENCE [LARGE SCALE GENOMIC DNA]</scope>
</reference>
<dbReference type="PANTHER" id="PTHR30401">
    <property type="entry name" value="TRNA 2-SELENOURIDINE SYNTHASE"/>
    <property type="match status" value="1"/>
</dbReference>
<organism evidence="2">
    <name type="scientific">Cladocopium goreaui</name>
    <dbReference type="NCBI Taxonomy" id="2562237"/>
    <lineage>
        <taxon>Eukaryota</taxon>
        <taxon>Sar</taxon>
        <taxon>Alveolata</taxon>
        <taxon>Dinophyceae</taxon>
        <taxon>Suessiales</taxon>
        <taxon>Symbiodiniaceae</taxon>
        <taxon>Cladocopium</taxon>
    </lineage>
</organism>
<dbReference type="InterPro" id="IPR036873">
    <property type="entry name" value="Rhodanese-like_dom_sf"/>
</dbReference>
<dbReference type="InterPro" id="IPR001763">
    <property type="entry name" value="Rhodanese-like_dom"/>
</dbReference>
<evidence type="ECO:0000259" key="1">
    <source>
        <dbReference type="PROSITE" id="PS50206"/>
    </source>
</evidence>
<evidence type="ECO:0000313" key="3">
    <source>
        <dbReference type="EMBL" id="CAL1141295.1"/>
    </source>
</evidence>
<name>A0A9P1FV46_9DINO</name>
<feature type="domain" description="Rhodanese" evidence="1">
    <location>
        <begin position="48"/>
        <end position="69"/>
    </location>
</feature>
<sequence length="96" mass="10106">MADFPALPSPASEGVISLPIEALLDALDGPPQQGPRDLAELKPLLLTIDVRSPAEFEAGHIPGAVNVPLFDDEARALVGTDFKRKGRYEAESTGGV</sequence>
<dbReference type="InterPro" id="IPR017582">
    <property type="entry name" value="SelU"/>
</dbReference>
<dbReference type="GO" id="GO:0043828">
    <property type="term" value="F:tRNA 2-selenouridine synthase activity"/>
    <property type="evidence" value="ECO:0007669"/>
    <property type="project" value="InterPro"/>
</dbReference>
<dbReference type="EMBL" id="CAMXCT030001218">
    <property type="protein sequence ID" value="CAL4775232.1"/>
    <property type="molecule type" value="Genomic_DNA"/>
</dbReference>
<dbReference type="PANTHER" id="PTHR30401:SF0">
    <property type="entry name" value="TRNA 2-SELENOURIDINE SYNTHASE"/>
    <property type="match status" value="1"/>
</dbReference>
<dbReference type="InterPro" id="IPR001307">
    <property type="entry name" value="Thiosulphate_STrfase_CS"/>
</dbReference>
<evidence type="ECO:0000313" key="5">
    <source>
        <dbReference type="Proteomes" id="UP001152797"/>
    </source>
</evidence>
<keyword evidence="5" id="KW-1185">Reference proteome</keyword>
<dbReference type="SUPFAM" id="SSF52821">
    <property type="entry name" value="Rhodanese/Cell cycle control phosphatase"/>
    <property type="match status" value="1"/>
</dbReference>
<reference evidence="2" key="1">
    <citation type="submission" date="2022-10" db="EMBL/GenBank/DDBJ databases">
        <authorList>
            <person name="Chen Y."/>
            <person name="Dougan E. K."/>
            <person name="Chan C."/>
            <person name="Rhodes N."/>
            <person name="Thang M."/>
        </authorList>
    </citation>
    <scope>NUCLEOTIDE SEQUENCE</scope>
</reference>
<dbReference type="PROSITE" id="PS00380">
    <property type="entry name" value="RHODANESE_1"/>
    <property type="match status" value="1"/>
</dbReference>
<dbReference type="Gene3D" id="3.40.250.10">
    <property type="entry name" value="Rhodanese-like domain"/>
    <property type="match status" value="1"/>
</dbReference>
<dbReference type="PROSITE" id="PS50206">
    <property type="entry name" value="RHODANESE_3"/>
    <property type="match status" value="1"/>
</dbReference>
<gene>
    <name evidence="2" type="ORF">C1SCF055_LOCUS15156</name>
</gene>
<dbReference type="Proteomes" id="UP001152797">
    <property type="component" value="Unassembled WGS sequence"/>
</dbReference>
<dbReference type="OrthoDB" id="445475at2759"/>
<dbReference type="GO" id="GO:0004792">
    <property type="term" value="F:thiosulfate-cyanide sulfurtransferase activity"/>
    <property type="evidence" value="ECO:0007669"/>
    <property type="project" value="InterPro"/>
</dbReference>